<accession>A0A6G1C3S9</accession>
<reference evidence="1 2" key="1">
    <citation type="submission" date="2019-11" db="EMBL/GenBank/DDBJ databases">
        <title>Whole genome sequence of Oryza granulata.</title>
        <authorList>
            <person name="Li W."/>
        </authorList>
    </citation>
    <scope>NUCLEOTIDE SEQUENCE [LARGE SCALE GENOMIC DNA]</scope>
    <source>
        <strain evidence="2">cv. Menghai</strain>
        <tissue evidence="1">Leaf</tissue>
    </source>
</reference>
<protein>
    <submittedName>
        <fullName evidence="1">Uncharacterized protein</fullName>
    </submittedName>
</protein>
<dbReference type="EMBL" id="SPHZ02000010">
    <property type="protein sequence ID" value="KAF0894889.1"/>
    <property type="molecule type" value="Genomic_DNA"/>
</dbReference>
<sequence length="64" mass="7208">MERHFPQQDCNAPVEVAGGIVIVIVKRRKIYGANSWHRVGNQEEAGTRRIVKVAVDLKIGDPRE</sequence>
<dbReference type="AlphaFoldDB" id="A0A6G1C3S9"/>
<keyword evidence="2" id="KW-1185">Reference proteome</keyword>
<comment type="caution">
    <text evidence="1">The sequence shown here is derived from an EMBL/GenBank/DDBJ whole genome shotgun (WGS) entry which is preliminary data.</text>
</comment>
<evidence type="ECO:0000313" key="1">
    <source>
        <dbReference type="EMBL" id="KAF0894889.1"/>
    </source>
</evidence>
<name>A0A6G1C3S9_9ORYZ</name>
<evidence type="ECO:0000313" key="2">
    <source>
        <dbReference type="Proteomes" id="UP000479710"/>
    </source>
</evidence>
<organism evidence="1 2">
    <name type="scientific">Oryza meyeriana var. granulata</name>
    <dbReference type="NCBI Taxonomy" id="110450"/>
    <lineage>
        <taxon>Eukaryota</taxon>
        <taxon>Viridiplantae</taxon>
        <taxon>Streptophyta</taxon>
        <taxon>Embryophyta</taxon>
        <taxon>Tracheophyta</taxon>
        <taxon>Spermatophyta</taxon>
        <taxon>Magnoliopsida</taxon>
        <taxon>Liliopsida</taxon>
        <taxon>Poales</taxon>
        <taxon>Poaceae</taxon>
        <taxon>BOP clade</taxon>
        <taxon>Oryzoideae</taxon>
        <taxon>Oryzeae</taxon>
        <taxon>Oryzinae</taxon>
        <taxon>Oryza</taxon>
        <taxon>Oryza meyeriana</taxon>
    </lineage>
</organism>
<gene>
    <name evidence="1" type="ORF">E2562_004893</name>
</gene>
<dbReference type="Proteomes" id="UP000479710">
    <property type="component" value="Unassembled WGS sequence"/>
</dbReference>
<proteinExistence type="predicted"/>